<evidence type="ECO:0000313" key="5">
    <source>
        <dbReference type="Proteomes" id="UP000515123"/>
    </source>
</evidence>
<protein>
    <submittedName>
        <fullName evidence="6 7">Pentatricopeptide repeat-containing protein At1g56570 isoform X1</fullName>
    </submittedName>
</protein>
<keyword evidence="2" id="KW-0809">Transit peptide</keyword>
<sequence>MFKLNCKRSIRIFYKAHYGSEAQPNSRPIRPLSPREATTIIKALCGRGATALARKVFDEMPHRDVVAWTAMISGYASNGLHDEAWATLRRMAGSGAAPNAFTLSALLAACRGPGRRRARAAAHASAVRRGLGAAPYVANALLDAYASCGDGAVGDARRLFDEMAERTAVTWTVMIAGYARWGRADVALEMFRRMVLQDSVEPSPFAYSIAISTCGSIRHPTLGRQLHAASVKHDLISNTPLSNSLIDMYCKCTKIRHAKLLFNTMRRKDVITWNTMIAGLDRHSPHEALQLFLEMRVQNMRPNCFTFTSVASSCASLAVLRCGRQVHCAVLRSGFGNNLQVCNALIDMYAKCGSVDESKKVFDEMSRRDLLSWTSMMIGYGNNGYGYEAIRLFDEMVNVGIQLDHVVFLGLISACSHSGLVEEGWEYFNLMKTEYHVEPNLEVYGCAVDLLGRAGRIEEAFDLIQRMPFEPGESIWGALLGACKMHKNVILGKLAAKKIMELKPRGATTYVLLSNIYAAEREWGEFAKARKALRGTSDKKEAGMSRIEVSDKLCSFVAGDNTSYYVGLCSDVLDSLARHMDENSQLEFIS</sequence>
<dbReference type="GeneID" id="109720455"/>
<evidence type="ECO:0000313" key="6">
    <source>
        <dbReference type="RefSeq" id="XP_020103169.1"/>
    </source>
</evidence>
<dbReference type="AlphaFoldDB" id="A0A6P5GCS8"/>
<name>A0A6P5GCS8_ANACO</name>
<evidence type="ECO:0000313" key="7">
    <source>
        <dbReference type="RefSeq" id="XP_020103170.1"/>
    </source>
</evidence>
<reference evidence="5" key="1">
    <citation type="journal article" date="2015" name="Nat. Genet.">
        <title>The pineapple genome and the evolution of CAM photosynthesis.</title>
        <authorList>
            <person name="Ming R."/>
            <person name="VanBuren R."/>
            <person name="Wai C.M."/>
            <person name="Tang H."/>
            <person name="Schatz M.C."/>
            <person name="Bowers J.E."/>
            <person name="Lyons E."/>
            <person name="Wang M.L."/>
            <person name="Chen J."/>
            <person name="Biggers E."/>
            <person name="Zhang J."/>
            <person name="Huang L."/>
            <person name="Zhang L."/>
            <person name="Miao W."/>
            <person name="Zhang J."/>
            <person name="Ye Z."/>
            <person name="Miao C."/>
            <person name="Lin Z."/>
            <person name="Wang H."/>
            <person name="Zhou H."/>
            <person name="Yim W.C."/>
            <person name="Priest H.D."/>
            <person name="Zheng C."/>
            <person name="Woodhouse M."/>
            <person name="Edger P.P."/>
            <person name="Guyot R."/>
            <person name="Guo H.B."/>
            <person name="Guo H."/>
            <person name="Zheng G."/>
            <person name="Singh R."/>
            <person name="Sharma A."/>
            <person name="Min X."/>
            <person name="Zheng Y."/>
            <person name="Lee H."/>
            <person name="Gurtowski J."/>
            <person name="Sedlazeck F.J."/>
            <person name="Harkess A."/>
            <person name="McKain M.R."/>
            <person name="Liao Z."/>
            <person name="Fang J."/>
            <person name="Liu J."/>
            <person name="Zhang X."/>
            <person name="Zhang Q."/>
            <person name="Hu W."/>
            <person name="Qin Y."/>
            <person name="Wang K."/>
            <person name="Chen L.Y."/>
            <person name="Shirley N."/>
            <person name="Lin Y.R."/>
            <person name="Liu L.Y."/>
            <person name="Hernandez A.G."/>
            <person name="Wright C.L."/>
            <person name="Bulone V."/>
            <person name="Tuskan G.A."/>
            <person name="Heath K."/>
            <person name="Zee F."/>
            <person name="Moore P.H."/>
            <person name="Sunkar R."/>
            <person name="Leebens-Mack J.H."/>
            <person name="Mockler T."/>
            <person name="Bennetzen J.L."/>
            <person name="Freeling M."/>
            <person name="Sankoff D."/>
            <person name="Paterson A.H."/>
            <person name="Zhu X."/>
            <person name="Yang X."/>
            <person name="Smith J.A."/>
            <person name="Cushman J.C."/>
            <person name="Paull R.E."/>
            <person name="Yu Q."/>
        </authorList>
    </citation>
    <scope>NUCLEOTIDE SEQUENCE [LARGE SCALE GENOMIC DNA]</scope>
    <source>
        <strain evidence="5">cv. F153</strain>
    </source>
</reference>
<dbReference type="FunFam" id="1.25.40.10:FF:000090">
    <property type="entry name" value="Pentatricopeptide repeat-containing protein, chloroplastic"/>
    <property type="match status" value="1"/>
</dbReference>
<feature type="repeat" description="PPR" evidence="4">
    <location>
        <begin position="64"/>
        <end position="98"/>
    </location>
</feature>
<dbReference type="InterPro" id="IPR002885">
    <property type="entry name" value="PPR_rpt"/>
</dbReference>
<dbReference type="Pfam" id="PF20431">
    <property type="entry name" value="E_motif"/>
    <property type="match status" value="1"/>
</dbReference>
<comment type="similarity">
    <text evidence="3">Belongs to the PPR family. PCMP-E subfamily.</text>
</comment>
<organism evidence="7">
    <name type="scientific">Ananas comosus</name>
    <name type="common">Pineapple</name>
    <name type="synonym">Ananas ananas</name>
    <dbReference type="NCBI Taxonomy" id="4615"/>
    <lineage>
        <taxon>Eukaryota</taxon>
        <taxon>Viridiplantae</taxon>
        <taxon>Streptophyta</taxon>
        <taxon>Embryophyta</taxon>
        <taxon>Tracheophyta</taxon>
        <taxon>Spermatophyta</taxon>
        <taxon>Magnoliopsida</taxon>
        <taxon>Liliopsida</taxon>
        <taxon>Poales</taxon>
        <taxon>Bromeliaceae</taxon>
        <taxon>Bromelioideae</taxon>
        <taxon>Ananas</taxon>
    </lineage>
</organism>
<dbReference type="Pfam" id="PF01535">
    <property type="entry name" value="PPR"/>
    <property type="match status" value="5"/>
</dbReference>
<dbReference type="Proteomes" id="UP000515123">
    <property type="component" value="Linkage group 14"/>
</dbReference>
<dbReference type="FunFam" id="1.25.40.10:FF:000196">
    <property type="entry name" value="Pentatricopeptide repeat-containing protein At4g14850"/>
    <property type="match status" value="1"/>
</dbReference>
<dbReference type="GO" id="GO:0003723">
    <property type="term" value="F:RNA binding"/>
    <property type="evidence" value="ECO:0007669"/>
    <property type="project" value="InterPro"/>
</dbReference>
<dbReference type="NCBIfam" id="TIGR00756">
    <property type="entry name" value="PPR"/>
    <property type="match status" value="5"/>
</dbReference>
<dbReference type="PROSITE" id="PS51375">
    <property type="entry name" value="PPR"/>
    <property type="match status" value="4"/>
</dbReference>
<dbReference type="OrthoDB" id="609013at2759"/>
<dbReference type="Pfam" id="PF13041">
    <property type="entry name" value="PPR_2"/>
    <property type="match status" value="2"/>
</dbReference>
<dbReference type="PANTHER" id="PTHR47926">
    <property type="entry name" value="PENTATRICOPEPTIDE REPEAT-CONTAINING PROTEIN"/>
    <property type="match status" value="1"/>
</dbReference>
<proteinExistence type="inferred from homology"/>
<dbReference type="RefSeq" id="XP_020103170.1">
    <property type="nucleotide sequence ID" value="XM_020247581.1"/>
</dbReference>
<accession>A0A6P5GCS8</accession>
<evidence type="ECO:0000256" key="3">
    <source>
        <dbReference type="ARBA" id="ARBA00061659"/>
    </source>
</evidence>
<gene>
    <name evidence="6 7" type="primary">LOC109720455</name>
</gene>
<dbReference type="Gene3D" id="1.25.40.10">
    <property type="entry name" value="Tetratricopeptide repeat domain"/>
    <property type="match status" value="4"/>
</dbReference>
<dbReference type="GO" id="GO:0009451">
    <property type="term" value="P:RNA modification"/>
    <property type="evidence" value="ECO:0007669"/>
    <property type="project" value="InterPro"/>
</dbReference>
<dbReference type="RefSeq" id="XP_020103169.1">
    <property type="nucleotide sequence ID" value="XM_020247580.1"/>
</dbReference>
<dbReference type="InterPro" id="IPR046960">
    <property type="entry name" value="PPR_At4g14850-like_plant"/>
</dbReference>
<evidence type="ECO:0000256" key="4">
    <source>
        <dbReference type="PROSITE-ProRule" id="PRU00708"/>
    </source>
</evidence>
<keyword evidence="1" id="KW-0677">Repeat</keyword>
<feature type="repeat" description="PPR" evidence="4">
    <location>
        <begin position="238"/>
        <end position="272"/>
    </location>
</feature>
<dbReference type="PANTHER" id="PTHR47926:SF448">
    <property type="entry name" value="PENTACOTRIPEPTIDE-REPEAT REGION OF PRORP DOMAIN-CONTAINING PROTEIN"/>
    <property type="match status" value="1"/>
</dbReference>
<evidence type="ECO:0000256" key="1">
    <source>
        <dbReference type="ARBA" id="ARBA00022737"/>
    </source>
</evidence>
<keyword evidence="5" id="KW-1185">Reference proteome</keyword>
<feature type="repeat" description="PPR" evidence="4">
    <location>
        <begin position="338"/>
        <end position="372"/>
    </location>
</feature>
<dbReference type="InterPro" id="IPR046848">
    <property type="entry name" value="E_motif"/>
</dbReference>
<dbReference type="InterPro" id="IPR011990">
    <property type="entry name" value="TPR-like_helical_dom_sf"/>
</dbReference>
<evidence type="ECO:0000256" key="2">
    <source>
        <dbReference type="ARBA" id="ARBA00022946"/>
    </source>
</evidence>
<feature type="repeat" description="PPR" evidence="4">
    <location>
        <begin position="167"/>
        <end position="202"/>
    </location>
</feature>
<reference evidence="6 7" key="2">
    <citation type="submission" date="2025-04" db="UniProtKB">
        <authorList>
            <consortium name="RefSeq"/>
        </authorList>
    </citation>
    <scope>IDENTIFICATION</scope>
    <source>
        <tissue evidence="6 7">Leaf</tissue>
    </source>
</reference>